<organism evidence="1 2">
    <name type="scientific">Aquibacillus halophilus</name>
    <dbReference type="NCBI Taxonomy" id="930132"/>
    <lineage>
        <taxon>Bacteria</taxon>
        <taxon>Bacillati</taxon>
        <taxon>Bacillota</taxon>
        <taxon>Bacilli</taxon>
        <taxon>Bacillales</taxon>
        <taxon>Bacillaceae</taxon>
        <taxon>Aquibacillus</taxon>
    </lineage>
</organism>
<dbReference type="InterPro" id="IPR047670">
    <property type="entry name" value="YfjT-like"/>
</dbReference>
<dbReference type="AlphaFoldDB" id="A0A6A8DNK5"/>
<name>A0A6A8DNK5_9BACI</name>
<reference evidence="1" key="1">
    <citation type="submission" date="2019-11" db="EMBL/GenBank/DDBJ databases">
        <authorList>
            <person name="Li J."/>
        </authorList>
    </citation>
    <scope>NUCLEOTIDE SEQUENCE</scope>
    <source>
        <strain evidence="1">B6B</strain>
    </source>
</reference>
<comment type="caution">
    <text evidence="1">The sequence shown here is derived from an EMBL/GenBank/DDBJ whole genome shotgun (WGS) entry which is preliminary data.</text>
</comment>
<dbReference type="RefSeq" id="WP_153738231.1">
    <property type="nucleotide sequence ID" value="NZ_WJNG01000017.1"/>
</dbReference>
<gene>
    <name evidence="1" type="ORF">GH741_18430</name>
</gene>
<dbReference type="Proteomes" id="UP000799092">
    <property type="component" value="Unassembled WGS sequence"/>
</dbReference>
<keyword evidence="2" id="KW-1185">Reference proteome</keyword>
<protein>
    <submittedName>
        <fullName evidence="1">Uncharacterized protein</fullName>
    </submittedName>
</protein>
<proteinExistence type="predicted"/>
<evidence type="ECO:0000313" key="2">
    <source>
        <dbReference type="Proteomes" id="UP000799092"/>
    </source>
</evidence>
<dbReference type="EMBL" id="WJNG01000017">
    <property type="protein sequence ID" value="MRH44627.1"/>
    <property type="molecule type" value="Genomic_DNA"/>
</dbReference>
<dbReference type="NCBIfam" id="NF040878">
    <property type="entry name" value="SE1561_fam"/>
    <property type="match status" value="1"/>
</dbReference>
<evidence type="ECO:0000313" key="1">
    <source>
        <dbReference type="EMBL" id="MRH44627.1"/>
    </source>
</evidence>
<accession>A0A6A8DNK5</accession>
<dbReference type="OrthoDB" id="2990422at2"/>
<sequence length="49" mass="5748">MNQQDKVAQLKMHLDGFMARLEKMDPSETSLQDIDQLINLVEKMEENLK</sequence>